<accession>H5TE94</accession>
<dbReference type="InterPro" id="IPR043906">
    <property type="entry name" value="Gfo/Idh/MocA_OxRdtase_bact_C"/>
</dbReference>
<proteinExistence type="predicted"/>
<dbReference type="GO" id="GO:0000166">
    <property type="term" value="F:nucleotide binding"/>
    <property type="evidence" value="ECO:0007669"/>
    <property type="project" value="InterPro"/>
</dbReference>
<dbReference type="PANTHER" id="PTHR43818">
    <property type="entry name" value="BCDNA.GH03377"/>
    <property type="match status" value="1"/>
</dbReference>
<evidence type="ECO:0000259" key="3">
    <source>
        <dbReference type="Pfam" id="PF01408"/>
    </source>
</evidence>
<dbReference type="eggNOG" id="COG0673">
    <property type="taxonomic scope" value="Bacteria"/>
</dbReference>
<dbReference type="InterPro" id="IPR000683">
    <property type="entry name" value="Gfo/Idh/MocA-like_OxRdtase_N"/>
</dbReference>
<dbReference type="OrthoDB" id="9801953at2"/>
<feature type="domain" description="Gfo/Idh/MocA-like oxidoreductase N-terminal" evidence="3">
    <location>
        <begin position="40"/>
        <end position="162"/>
    </location>
</feature>
<dbReference type="SUPFAM" id="SSF55347">
    <property type="entry name" value="Glyceraldehyde-3-phosphate dehydrogenase-like, C-terminal domain"/>
    <property type="match status" value="1"/>
</dbReference>
<reference evidence="5 6" key="2">
    <citation type="journal article" date="2017" name="Antonie Van Leeuwenhoek">
        <title>Rhizobium rhizosphaerae sp. nov., a novel species isolated from rice rhizosphere.</title>
        <authorList>
            <person name="Zhao J.J."/>
            <person name="Zhang J."/>
            <person name="Zhang R.J."/>
            <person name="Zhang C.W."/>
            <person name="Yin H.Q."/>
            <person name="Zhang X.X."/>
        </authorList>
    </citation>
    <scope>NUCLEOTIDE SEQUENCE [LARGE SCALE GENOMIC DNA]</scope>
    <source>
        <strain evidence="5 6">ACAM 611</strain>
    </source>
</reference>
<dbReference type="SUPFAM" id="SSF51735">
    <property type="entry name" value="NAD(P)-binding Rossmann-fold domains"/>
    <property type="match status" value="1"/>
</dbReference>
<reference evidence="5 6" key="1">
    <citation type="journal article" date="2012" name="J. Bacteriol.">
        <title>Genome sequence of proteorhodopsin-containing sea ice bacterium Glaciecola punicea ACAM 611T.</title>
        <authorList>
            <person name="Qin Q.-L."/>
            <person name="Xie B.-B."/>
            <person name="Shu Y.-L."/>
            <person name="Rong J.-C."/>
            <person name="Zhao D.-L."/>
            <person name="Zhang X.-Y."/>
            <person name="Chen X.-L."/>
            <person name="Zhou B.-C."/>
            <person name="Zhanga Y.-Z."/>
        </authorList>
    </citation>
    <scope>NUCLEOTIDE SEQUENCE [LARGE SCALE GENOMIC DNA]</scope>
    <source>
        <strain evidence="5 6">ACAM 611</strain>
    </source>
</reference>
<dbReference type="AlphaFoldDB" id="H5TE94"/>
<dbReference type="Gene3D" id="3.40.50.720">
    <property type="entry name" value="NAD(P)-binding Rossmann-like Domain"/>
    <property type="match status" value="1"/>
</dbReference>
<dbReference type="PROSITE" id="PS51318">
    <property type="entry name" value="TAT"/>
    <property type="match status" value="1"/>
</dbReference>
<dbReference type="PANTHER" id="PTHR43818:SF5">
    <property type="entry name" value="OXIDOREDUCTASE FAMILY PROTEIN"/>
    <property type="match status" value="1"/>
</dbReference>
<dbReference type="NCBIfam" id="TIGR01409">
    <property type="entry name" value="TAT_signal_seq"/>
    <property type="match status" value="1"/>
</dbReference>
<gene>
    <name evidence="5" type="ORF">GPUN_2506</name>
</gene>
<evidence type="ECO:0000256" key="2">
    <source>
        <dbReference type="SAM" id="SignalP"/>
    </source>
</evidence>
<evidence type="ECO:0000313" key="5">
    <source>
        <dbReference type="EMBL" id="GAB56621.1"/>
    </source>
</evidence>
<keyword evidence="6" id="KW-1185">Reference proteome</keyword>
<feature type="chain" id="PRO_5003598812" evidence="2">
    <location>
        <begin position="31"/>
        <end position="443"/>
    </location>
</feature>
<dbReference type="RefSeq" id="WP_006006958.1">
    <property type="nucleotide sequence ID" value="NZ_BAET01000030.1"/>
</dbReference>
<keyword evidence="1 2" id="KW-0732">Signal</keyword>
<dbReference type="Proteomes" id="UP000053586">
    <property type="component" value="Unassembled WGS sequence"/>
</dbReference>
<evidence type="ECO:0000313" key="6">
    <source>
        <dbReference type="Proteomes" id="UP000053586"/>
    </source>
</evidence>
<dbReference type="InterPro" id="IPR036291">
    <property type="entry name" value="NAD(P)-bd_dom_sf"/>
</dbReference>
<dbReference type="Pfam" id="PF19051">
    <property type="entry name" value="GFO_IDH_MocA_C2"/>
    <property type="match status" value="1"/>
</dbReference>
<name>H5TE94_9ALTE</name>
<dbReference type="InterPro" id="IPR019546">
    <property type="entry name" value="TAT_signal_bac_arc"/>
</dbReference>
<dbReference type="EMBL" id="BAET01000030">
    <property type="protein sequence ID" value="GAB56621.1"/>
    <property type="molecule type" value="Genomic_DNA"/>
</dbReference>
<feature type="domain" description="Gfo/Idh/MocA-like oxidoreductase bacterial type C-terminal" evidence="4">
    <location>
        <begin position="202"/>
        <end position="289"/>
    </location>
</feature>
<evidence type="ECO:0000259" key="4">
    <source>
        <dbReference type="Pfam" id="PF19051"/>
    </source>
</evidence>
<protein>
    <submittedName>
        <fullName evidence="5">Uncharacterized protein</fullName>
    </submittedName>
</protein>
<dbReference type="Gene3D" id="3.30.360.10">
    <property type="entry name" value="Dihydrodipicolinate Reductase, domain 2"/>
    <property type="match status" value="1"/>
</dbReference>
<evidence type="ECO:0000256" key="1">
    <source>
        <dbReference type="ARBA" id="ARBA00022729"/>
    </source>
</evidence>
<feature type="signal peptide" evidence="2">
    <location>
        <begin position="1"/>
        <end position="30"/>
    </location>
</feature>
<sequence length="443" mass="48728">MTITRRKFLGTAAAALGVAAASTFSASSYARIFGANERVNVGFMGLHSRGEGLVGSFINGGGVNITNICDVDSRAISKTSMIIKGAGFKTPKATADIRTMLEDKNIDAICIAAPDHWHAPAGVMGLEAGKHVYVEKPLSHNPHEGEIFVEAQKKHGKIVQMGNQQRSSVETIELIKHIREGMLGNCYKAETWYANNRGSIGNGKSVPVPNWLNWELWQGPAPRTQYKDNIVHYNWHWFWHWGTGELCNNAAHELDIAQWALDVDFPEKVSTTGGRYYHTSDDWEMYDTIRARFSFKGGKTIEWAGNSCNNIKRFGRGRGTLILGTKGHAIVDRAGYEIYDVSGTLIKERKVEGAATSTNDLIGVGPLTESHIANFLDSIRGKASKLNSPIDVGHVSTLLCHLGNISYRIGEDVNCDPLNGRVQGTKANELWGREFQSGWDIKA</sequence>
<dbReference type="InterPro" id="IPR006311">
    <property type="entry name" value="TAT_signal"/>
</dbReference>
<dbReference type="InterPro" id="IPR050463">
    <property type="entry name" value="Gfo/Idh/MocA_oxidrdct_glycsds"/>
</dbReference>
<organism evidence="5 6">
    <name type="scientific">Glaciecola punicea ACAM 611</name>
    <dbReference type="NCBI Taxonomy" id="1121923"/>
    <lineage>
        <taxon>Bacteria</taxon>
        <taxon>Pseudomonadati</taxon>
        <taxon>Pseudomonadota</taxon>
        <taxon>Gammaproteobacteria</taxon>
        <taxon>Alteromonadales</taxon>
        <taxon>Alteromonadaceae</taxon>
        <taxon>Glaciecola</taxon>
    </lineage>
</organism>
<dbReference type="Pfam" id="PF01408">
    <property type="entry name" value="GFO_IDH_MocA"/>
    <property type="match status" value="1"/>
</dbReference>
<comment type="caution">
    <text evidence="5">The sequence shown here is derived from an EMBL/GenBank/DDBJ whole genome shotgun (WGS) entry which is preliminary data.</text>
</comment>